<reference evidence="3" key="1">
    <citation type="submission" date="2016-07" db="EMBL/GenBank/DDBJ databases">
        <title>Multiple horizontal gene transfer events from other fungi enriched the ability of initially mycotrophic Trichoderma (Ascomycota) to feed on dead plant biomass.</title>
        <authorList>
            <consortium name="DOE Joint Genome Institute"/>
            <person name="Atanasova L."/>
            <person name="Chenthamara K."/>
            <person name="Zhang J."/>
            <person name="Grujic M."/>
            <person name="Henrissat B."/>
            <person name="Kuo A."/>
            <person name="Aerts A."/>
            <person name="Salamov A."/>
            <person name="Lipzen A."/>
            <person name="Labutti K."/>
            <person name="Barry K."/>
            <person name="Miao Y."/>
            <person name="Rahimi M.J."/>
            <person name="Shen Q."/>
            <person name="Grigoriev I.V."/>
            <person name="Kubicek C.P."/>
            <person name="Druzhinina I.S."/>
        </authorList>
    </citation>
    <scope>NUCLEOTIDE SEQUENCE [LARGE SCALE GENOMIC DNA]</scope>
    <source>
        <strain evidence="3">TUCIM 6016</strain>
    </source>
</reference>
<dbReference type="AlphaFoldDB" id="A0A2T4BJD5"/>
<keyword evidence="3" id="KW-1185">Reference proteome</keyword>
<dbReference type="OrthoDB" id="4900018at2759"/>
<dbReference type="RefSeq" id="XP_024752754.1">
    <property type="nucleotide sequence ID" value="XM_024889114.1"/>
</dbReference>
<sequence>MFFAGYFIRSTTPLLTKPLFPFTIPYIFSRPPPPSFPFIRSLLAAMNNFFRDAFTIIQFFWPLFLVVFCISLFASFVQPYIFAFLSFAFRNCASFLRRILLPLRALIATTISPIIKKLPSDWNPFSKKKQSGGKSRSGGKK</sequence>
<feature type="transmembrane region" description="Helical" evidence="1">
    <location>
        <begin position="59"/>
        <end position="83"/>
    </location>
</feature>
<name>A0A2T4BJD5_9HYPO</name>
<dbReference type="Proteomes" id="UP000241546">
    <property type="component" value="Unassembled WGS sequence"/>
</dbReference>
<protein>
    <submittedName>
        <fullName evidence="2">Uncharacterized protein</fullName>
    </submittedName>
</protein>
<accession>A0A2T4BJD5</accession>
<keyword evidence="1" id="KW-1133">Transmembrane helix</keyword>
<evidence type="ECO:0000313" key="2">
    <source>
        <dbReference type="EMBL" id="PTB69434.1"/>
    </source>
</evidence>
<keyword evidence="1" id="KW-0472">Membrane</keyword>
<evidence type="ECO:0000313" key="3">
    <source>
        <dbReference type="Proteomes" id="UP000241546"/>
    </source>
</evidence>
<proteinExistence type="predicted"/>
<gene>
    <name evidence="2" type="ORF">BBK36DRAFT_1098</name>
</gene>
<organism evidence="2 3">
    <name type="scientific">Trichoderma citrinoviride</name>
    <dbReference type="NCBI Taxonomy" id="58853"/>
    <lineage>
        <taxon>Eukaryota</taxon>
        <taxon>Fungi</taxon>
        <taxon>Dikarya</taxon>
        <taxon>Ascomycota</taxon>
        <taxon>Pezizomycotina</taxon>
        <taxon>Sordariomycetes</taxon>
        <taxon>Hypocreomycetidae</taxon>
        <taxon>Hypocreales</taxon>
        <taxon>Hypocreaceae</taxon>
        <taxon>Trichoderma</taxon>
    </lineage>
</organism>
<dbReference type="EMBL" id="KZ680208">
    <property type="protein sequence ID" value="PTB69434.1"/>
    <property type="molecule type" value="Genomic_DNA"/>
</dbReference>
<keyword evidence="1" id="KW-0812">Transmembrane</keyword>
<evidence type="ECO:0000256" key="1">
    <source>
        <dbReference type="SAM" id="Phobius"/>
    </source>
</evidence>
<dbReference type="GeneID" id="36597233"/>